<dbReference type="Pfam" id="PF06222">
    <property type="entry name" value="Phage_TAC_1"/>
    <property type="match status" value="1"/>
</dbReference>
<reference evidence="1 2" key="1">
    <citation type="submission" date="2017-07" db="EMBL/GenBank/DDBJ databases">
        <title>blaIMP-27 on transferable plasmids in Proteus mirabilis and Providencia rettgeri.</title>
        <authorList>
            <person name="Potter R."/>
        </authorList>
    </citation>
    <scope>NUCLEOTIDE SEQUENCE [LARGE SCALE GENOMIC DNA]</scope>
    <source>
        <strain evidence="1 2">PR1</strain>
    </source>
</reference>
<gene>
    <name evidence="1" type="ORF">CHI95_05665</name>
</gene>
<dbReference type="Proteomes" id="UP000216001">
    <property type="component" value="Unassembled WGS sequence"/>
</dbReference>
<name>A0A264VWS7_PRORE</name>
<protein>
    <recommendedName>
        <fullName evidence="3">Phage tail protein</fullName>
    </recommendedName>
</protein>
<comment type="caution">
    <text evidence="1">The sequence shown here is derived from an EMBL/GenBank/DDBJ whole genome shotgun (WGS) entry which is preliminary data.</text>
</comment>
<accession>A0A264VWS7</accession>
<evidence type="ECO:0000313" key="1">
    <source>
        <dbReference type="EMBL" id="OZS75764.1"/>
    </source>
</evidence>
<evidence type="ECO:0008006" key="3">
    <source>
        <dbReference type="Google" id="ProtNLM"/>
    </source>
</evidence>
<proteinExistence type="predicted"/>
<dbReference type="EMBL" id="NOWC01000004">
    <property type="protein sequence ID" value="OZS75764.1"/>
    <property type="molecule type" value="Genomic_DNA"/>
</dbReference>
<dbReference type="AlphaFoldDB" id="A0A264VWS7"/>
<dbReference type="InterPro" id="IPR038556">
    <property type="entry name" value="TAC_Gp13-like_sf"/>
</dbReference>
<dbReference type="RefSeq" id="WP_094961027.1">
    <property type="nucleotide sequence ID" value="NZ_NOWC01000004.1"/>
</dbReference>
<evidence type="ECO:0000313" key="2">
    <source>
        <dbReference type="Proteomes" id="UP000216001"/>
    </source>
</evidence>
<dbReference type="InterPro" id="IPR010411">
    <property type="entry name" value="TAC_Gp13-like"/>
</dbReference>
<organism evidence="1 2">
    <name type="scientific">Providencia rettgeri</name>
    <dbReference type="NCBI Taxonomy" id="587"/>
    <lineage>
        <taxon>Bacteria</taxon>
        <taxon>Pseudomonadati</taxon>
        <taxon>Pseudomonadota</taxon>
        <taxon>Gammaproteobacteria</taxon>
        <taxon>Enterobacterales</taxon>
        <taxon>Morganellaceae</taxon>
        <taxon>Providencia</taxon>
    </lineage>
</organism>
<sequence length="130" mass="14564">MAKAKKSNLRDLALSAERSFRTKEIIIPEWDDADVIIREPSIKARMDHQALLDSAGDKELSAIEQTELNIKADVILLIDVLLDKDKEPVFKISDSDAVFETYGPVHSRILNAAFELTMTAEVAKKKLETP</sequence>
<dbReference type="Gene3D" id="3.30.2220.20">
    <property type="entry name" value="Phage tail assembly chaperone gp13-like"/>
    <property type="match status" value="1"/>
</dbReference>